<dbReference type="EMBL" id="BMID01000001">
    <property type="protein sequence ID" value="GGA04444.1"/>
    <property type="molecule type" value="Genomic_DNA"/>
</dbReference>
<dbReference type="SUPFAM" id="SSF102829">
    <property type="entry name" value="Cell division protein ZapA-like"/>
    <property type="match status" value="1"/>
</dbReference>
<organism evidence="1 2">
    <name type="scientific">Blastomonas marina</name>
    <dbReference type="NCBI Taxonomy" id="1867408"/>
    <lineage>
        <taxon>Bacteria</taxon>
        <taxon>Pseudomonadati</taxon>
        <taxon>Pseudomonadota</taxon>
        <taxon>Alphaproteobacteria</taxon>
        <taxon>Sphingomonadales</taxon>
        <taxon>Sphingomonadaceae</taxon>
        <taxon>Blastomonas</taxon>
    </lineage>
</organism>
<accession>A0ABQ1FAJ8</accession>
<comment type="caution">
    <text evidence="1">The sequence shown here is derived from an EMBL/GenBank/DDBJ whole genome shotgun (WGS) entry which is preliminary data.</text>
</comment>
<dbReference type="Gene3D" id="3.30.160.880">
    <property type="entry name" value="Cell division protein ZapA protomer, N-terminal domain"/>
    <property type="match status" value="1"/>
</dbReference>
<name>A0ABQ1FAJ8_9SPHN</name>
<evidence type="ECO:0000313" key="1">
    <source>
        <dbReference type="EMBL" id="GGA04444.1"/>
    </source>
</evidence>
<gene>
    <name evidence="1" type="ORF">GCM10010923_12200</name>
</gene>
<dbReference type="InterPro" id="IPR007838">
    <property type="entry name" value="Cell_div_ZapA-like"/>
</dbReference>
<evidence type="ECO:0008006" key="3">
    <source>
        <dbReference type="Google" id="ProtNLM"/>
    </source>
</evidence>
<reference evidence="2" key="1">
    <citation type="journal article" date="2019" name="Int. J. Syst. Evol. Microbiol.">
        <title>The Global Catalogue of Microorganisms (GCM) 10K type strain sequencing project: providing services to taxonomists for standard genome sequencing and annotation.</title>
        <authorList>
            <consortium name="The Broad Institute Genomics Platform"/>
            <consortium name="The Broad Institute Genome Sequencing Center for Infectious Disease"/>
            <person name="Wu L."/>
            <person name="Ma J."/>
        </authorList>
    </citation>
    <scope>NUCLEOTIDE SEQUENCE [LARGE SCALE GENOMIC DNA]</scope>
    <source>
        <strain evidence="2">CGMCC 1.15297</strain>
    </source>
</reference>
<dbReference type="Pfam" id="PF05164">
    <property type="entry name" value="ZapA"/>
    <property type="match status" value="1"/>
</dbReference>
<dbReference type="InterPro" id="IPR042233">
    <property type="entry name" value="Cell_div_ZapA_N"/>
</dbReference>
<evidence type="ECO:0000313" key="2">
    <source>
        <dbReference type="Proteomes" id="UP000603317"/>
    </source>
</evidence>
<sequence>MSNVTLSIGGRDFRVGCRDGQEDQIRKLGAMIDDKVREANVDNRSPSEMLLFASLLLADEVKSAAPKGGGTPAASDETLDSIANRLESLASRLEQAAPNT</sequence>
<dbReference type="InterPro" id="IPR036192">
    <property type="entry name" value="Cell_div_ZapA-like_sf"/>
</dbReference>
<dbReference type="Proteomes" id="UP000603317">
    <property type="component" value="Unassembled WGS sequence"/>
</dbReference>
<keyword evidence="2" id="KW-1185">Reference proteome</keyword>
<protein>
    <recommendedName>
        <fullName evidence="3">Cell division protein ZapA</fullName>
    </recommendedName>
</protein>
<dbReference type="RefSeq" id="WP_188641856.1">
    <property type="nucleotide sequence ID" value="NZ_BMID01000001.1"/>
</dbReference>
<proteinExistence type="predicted"/>